<protein>
    <recommendedName>
        <fullName evidence="4">Secreted protein</fullName>
    </recommendedName>
</protein>
<evidence type="ECO:0000313" key="3">
    <source>
        <dbReference type="Proteomes" id="UP000652761"/>
    </source>
</evidence>
<organism evidence="2 3">
    <name type="scientific">Colocasia esculenta</name>
    <name type="common">Wild taro</name>
    <name type="synonym">Arum esculentum</name>
    <dbReference type="NCBI Taxonomy" id="4460"/>
    <lineage>
        <taxon>Eukaryota</taxon>
        <taxon>Viridiplantae</taxon>
        <taxon>Streptophyta</taxon>
        <taxon>Embryophyta</taxon>
        <taxon>Tracheophyta</taxon>
        <taxon>Spermatophyta</taxon>
        <taxon>Magnoliopsida</taxon>
        <taxon>Liliopsida</taxon>
        <taxon>Araceae</taxon>
        <taxon>Aroideae</taxon>
        <taxon>Colocasieae</taxon>
        <taxon>Colocasia</taxon>
    </lineage>
</organism>
<evidence type="ECO:0000313" key="2">
    <source>
        <dbReference type="EMBL" id="MQL77729.1"/>
    </source>
</evidence>
<feature type="signal peptide" evidence="1">
    <location>
        <begin position="1"/>
        <end position="26"/>
    </location>
</feature>
<comment type="caution">
    <text evidence="2">The sequence shown here is derived from an EMBL/GenBank/DDBJ whole genome shotgun (WGS) entry which is preliminary data.</text>
</comment>
<keyword evidence="3" id="KW-1185">Reference proteome</keyword>
<sequence>MHIHAHALRVTTTLAVASILVAPLRPIVTTVACAGLRNHLHIILHVRVWSQNFNNVDQYRGSGSQIDLREVNESKSSRKLTSAFDYSSRSQQSTSAVGVSIRLQQ</sequence>
<reference evidence="2" key="1">
    <citation type="submission" date="2017-07" db="EMBL/GenBank/DDBJ databases">
        <title>Taro Niue Genome Assembly and Annotation.</title>
        <authorList>
            <person name="Atibalentja N."/>
            <person name="Keating K."/>
            <person name="Fields C.J."/>
        </authorList>
    </citation>
    <scope>NUCLEOTIDE SEQUENCE</scope>
    <source>
        <strain evidence="2">Niue_2</strain>
        <tissue evidence="2">Leaf</tissue>
    </source>
</reference>
<proteinExistence type="predicted"/>
<evidence type="ECO:0000256" key="1">
    <source>
        <dbReference type="SAM" id="SignalP"/>
    </source>
</evidence>
<evidence type="ECO:0008006" key="4">
    <source>
        <dbReference type="Google" id="ProtNLM"/>
    </source>
</evidence>
<dbReference type="AlphaFoldDB" id="A0A843UC52"/>
<dbReference type="EMBL" id="NMUH01000363">
    <property type="protein sequence ID" value="MQL77729.1"/>
    <property type="molecule type" value="Genomic_DNA"/>
</dbReference>
<feature type="chain" id="PRO_5032508518" description="Secreted protein" evidence="1">
    <location>
        <begin position="27"/>
        <end position="105"/>
    </location>
</feature>
<dbReference type="Proteomes" id="UP000652761">
    <property type="component" value="Unassembled WGS sequence"/>
</dbReference>
<accession>A0A843UC52</accession>
<keyword evidence="1" id="KW-0732">Signal</keyword>
<name>A0A843UC52_COLES</name>
<gene>
    <name evidence="2" type="ORF">Taro_010137</name>
</gene>